<dbReference type="GO" id="GO:0046872">
    <property type="term" value="F:metal ion binding"/>
    <property type="evidence" value="ECO:0007669"/>
    <property type="project" value="UniProtKB-KW"/>
</dbReference>
<keyword evidence="10" id="KW-0464">Manganese</keyword>
<evidence type="ECO:0000259" key="16">
    <source>
        <dbReference type="PROSITE" id="PS50011"/>
    </source>
</evidence>
<comment type="catalytic activity">
    <reaction evidence="11">
        <text>L-seryl-[protein] + ATP = O-phospho-L-seryl-[protein] + ADP + H(+)</text>
        <dbReference type="Rhea" id="RHEA:17989"/>
        <dbReference type="Rhea" id="RHEA-COMP:9863"/>
        <dbReference type="Rhea" id="RHEA-COMP:11604"/>
        <dbReference type="ChEBI" id="CHEBI:15378"/>
        <dbReference type="ChEBI" id="CHEBI:29999"/>
        <dbReference type="ChEBI" id="CHEBI:30616"/>
        <dbReference type="ChEBI" id="CHEBI:83421"/>
        <dbReference type="ChEBI" id="CHEBI:456216"/>
        <dbReference type="EC" id="2.7.12.1"/>
    </reaction>
</comment>
<evidence type="ECO:0000256" key="5">
    <source>
        <dbReference type="ARBA" id="ARBA00022527"/>
    </source>
</evidence>
<dbReference type="GO" id="GO:0004712">
    <property type="term" value="F:protein serine/threonine/tyrosine kinase activity"/>
    <property type="evidence" value="ECO:0007669"/>
    <property type="project" value="UniProtKB-EC"/>
</dbReference>
<accession>A0A0B2VX52</accession>
<keyword evidence="6" id="KW-0808">Transferase</keyword>
<evidence type="ECO:0000256" key="13">
    <source>
        <dbReference type="ARBA" id="ARBA00051680"/>
    </source>
</evidence>
<feature type="domain" description="Protein kinase" evidence="16">
    <location>
        <begin position="88"/>
        <end position="387"/>
    </location>
</feature>
<evidence type="ECO:0000256" key="3">
    <source>
        <dbReference type="ARBA" id="ARBA00005843"/>
    </source>
</evidence>
<dbReference type="PROSITE" id="PS50011">
    <property type="entry name" value="PROTEIN_KINASE_DOM"/>
    <property type="match status" value="1"/>
</dbReference>
<organism evidence="17 18">
    <name type="scientific">Toxocara canis</name>
    <name type="common">Canine roundworm</name>
    <dbReference type="NCBI Taxonomy" id="6265"/>
    <lineage>
        <taxon>Eukaryota</taxon>
        <taxon>Metazoa</taxon>
        <taxon>Ecdysozoa</taxon>
        <taxon>Nematoda</taxon>
        <taxon>Chromadorea</taxon>
        <taxon>Rhabditida</taxon>
        <taxon>Spirurina</taxon>
        <taxon>Ascaridomorpha</taxon>
        <taxon>Ascaridoidea</taxon>
        <taxon>Toxocaridae</taxon>
        <taxon>Toxocara</taxon>
    </lineage>
</organism>
<reference evidence="17 18" key="1">
    <citation type="submission" date="2014-11" db="EMBL/GenBank/DDBJ databases">
        <title>Genetic blueprint of the zoonotic pathogen Toxocara canis.</title>
        <authorList>
            <person name="Zhu X.-Q."/>
            <person name="Korhonen P.K."/>
            <person name="Cai H."/>
            <person name="Young N.D."/>
            <person name="Nejsum P."/>
            <person name="von Samson-Himmelstjerna G."/>
            <person name="Boag P.R."/>
            <person name="Tan P."/>
            <person name="Li Q."/>
            <person name="Min J."/>
            <person name="Yang Y."/>
            <person name="Wang X."/>
            <person name="Fang X."/>
            <person name="Hall R.S."/>
            <person name="Hofmann A."/>
            <person name="Sternberg P.W."/>
            <person name="Jex A.R."/>
            <person name="Gasser R.B."/>
        </authorList>
    </citation>
    <scope>NUCLEOTIDE SEQUENCE [LARGE SCALE GENOMIC DNA]</scope>
    <source>
        <strain evidence="17">PN_DK_2014</strain>
    </source>
</reference>
<dbReference type="EC" id="2.7.12.1" evidence="4"/>
<proteinExistence type="inferred from homology"/>
<evidence type="ECO:0000256" key="7">
    <source>
        <dbReference type="ARBA" id="ARBA00022741"/>
    </source>
</evidence>
<dbReference type="PROSITE" id="PS00109">
    <property type="entry name" value="PROTEIN_KINASE_TYR"/>
    <property type="match status" value="1"/>
</dbReference>
<gene>
    <name evidence="17" type="primary">TESK2</name>
    <name evidence="17" type="ORF">Tcan_15977</name>
</gene>
<dbReference type="Gene3D" id="1.10.510.10">
    <property type="entry name" value="Transferase(Phosphotransferase) domain 1"/>
    <property type="match status" value="2"/>
</dbReference>
<feature type="compositionally biased region" description="Polar residues" evidence="15">
    <location>
        <begin position="547"/>
        <end position="563"/>
    </location>
</feature>
<evidence type="ECO:0000256" key="2">
    <source>
        <dbReference type="ARBA" id="ARBA00001946"/>
    </source>
</evidence>
<dbReference type="OrthoDB" id="20134at2759"/>
<dbReference type="InterPro" id="IPR050940">
    <property type="entry name" value="Actin_reg-Ser/Thr_kinase"/>
</dbReference>
<keyword evidence="18" id="KW-1185">Reference proteome</keyword>
<feature type="compositionally biased region" description="Low complexity" evidence="15">
    <location>
        <begin position="537"/>
        <end position="546"/>
    </location>
</feature>
<dbReference type="InterPro" id="IPR008266">
    <property type="entry name" value="Tyr_kinase_AS"/>
</dbReference>
<evidence type="ECO:0000256" key="15">
    <source>
        <dbReference type="SAM" id="MobiDB-lite"/>
    </source>
</evidence>
<dbReference type="SUPFAM" id="SSF56112">
    <property type="entry name" value="Protein kinase-like (PK-like)"/>
    <property type="match status" value="1"/>
</dbReference>
<evidence type="ECO:0000256" key="4">
    <source>
        <dbReference type="ARBA" id="ARBA00013203"/>
    </source>
</evidence>
<evidence type="ECO:0000313" key="18">
    <source>
        <dbReference type="Proteomes" id="UP000031036"/>
    </source>
</evidence>
<comment type="cofactor">
    <cofactor evidence="2">
        <name>Mg(2+)</name>
        <dbReference type="ChEBI" id="CHEBI:18420"/>
    </cofactor>
</comment>
<evidence type="ECO:0000256" key="14">
    <source>
        <dbReference type="PROSITE-ProRule" id="PRU10141"/>
    </source>
</evidence>
<dbReference type="AlphaFoldDB" id="A0A0B2VX52"/>
<keyword evidence="8 17" id="KW-0418">Kinase</keyword>
<keyword evidence="5" id="KW-0723">Serine/threonine-protein kinase</keyword>
<dbReference type="GO" id="GO:0005634">
    <property type="term" value="C:nucleus"/>
    <property type="evidence" value="ECO:0007669"/>
    <property type="project" value="TreeGrafter"/>
</dbReference>
<dbReference type="GO" id="GO:0030036">
    <property type="term" value="P:actin cytoskeleton organization"/>
    <property type="evidence" value="ECO:0007669"/>
    <property type="project" value="TreeGrafter"/>
</dbReference>
<dbReference type="Pfam" id="PF07714">
    <property type="entry name" value="PK_Tyr_Ser-Thr"/>
    <property type="match status" value="1"/>
</dbReference>
<dbReference type="InterPro" id="IPR000719">
    <property type="entry name" value="Prot_kinase_dom"/>
</dbReference>
<comment type="cofactor">
    <cofactor evidence="1">
        <name>Mn(2+)</name>
        <dbReference type="ChEBI" id="CHEBI:29035"/>
    </cofactor>
</comment>
<dbReference type="Gene3D" id="3.30.200.20">
    <property type="entry name" value="Phosphorylase Kinase, domain 1"/>
    <property type="match status" value="1"/>
</dbReference>
<dbReference type="PANTHER" id="PTHR46485">
    <property type="entry name" value="LIM DOMAIN KINASE 1"/>
    <property type="match status" value="1"/>
</dbReference>
<evidence type="ECO:0000256" key="12">
    <source>
        <dbReference type="ARBA" id="ARBA00049308"/>
    </source>
</evidence>
<dbReference type="EMBL" id="JPKZ01000265">
    <property type="protein sequence ID" value="KHN88121.1"/>
    <property type="molecule type" value="Genomic_DNA"/>
</dbReference>
<dbReference type="STRING" id="6265.A0A0B2VX52"/>
<dbReference type="PROSITE" id="PS00107">
    <property type="entry name" value="PROTEIN_KINASE_ATP"/>
    <property type="match status" value="1"/>
</dbReference>
<dbReference type="GO" id="GO:0005524">
    <property type="term" value="F:ATP binding"/>
    <property type="evidence" value="ECO:0007669"/>
    <property type="project" value="UniProtKB-UniRule"/>
</dbReference>
<evidence type="ECO:0000256" key="11">
    <source>
        <dbReference type="ARBA" id="ARBA00049003"/>
    </source>
</evidence>
<comment type="catalytic activity">
    <reaction evidence="13">
        <text>L-tyrosyl-[protein] + ATP = O-phospho-L-tyrosyl-[protein] + ADP + H(+)</text>
        <dbReference type="Rhea" id="RHEA:10596"/>
        <dbReference type="Rhea" id="RHEA-COMP:10136"/>
        <dbReference type="Rhea" id="RHEA-COMP:20101"/>
        <dbReference type="ChEBI" id="CHEBI:15378"/>
        <dbReference type="ChEBI" id="CHEBI:30616"/>
        <dbReference type="ChEBI" id="CHEBI:46858"/>
        <dbReference type="ChEBI" id="CHEBI:61978"/>
        <dbReference type="ChEBI" id="CHEBI:456216"/>
        <dbReference type="EC" id="2.7.12.1"/>
    </reaction>
</comment>
<sequence>MTMMMDNLNGNGPLQPSHSMALWYNQQFVTPSSSASSSYSHCIHSSSDDAFRFKVPHVASLSHSAPPGPTSCVFLQKALKRLYAKEDFEVLESLGEGFFGDVYKVRHRVTGEVMVLKVGKEREKESRPRAKASVLKEVAVLNELTSHSNLLAFRGVCVEVDPSEGLWNLHILVDYCDGGSLNRLICDRQRTFPWRLRCNLAKDISCAMSYVHSKNIMHRDLTSMNVLLQSVACDGLKAVVADFGLSCPIPARGERLIQNVLLQSVACDGLKAVVADFGLSCPIPARGERLIQVGTPYWMAPECLKEEFYDEKADVFSFGIIMCQMIARIDADPEAGLFRTNNFGLDYIRFPAHCQLDTPLELLKLAFQCCLMDPSARPPFSSIHARLRDFVRSRWTDGLTRVRMEAAVSDSKLERSLSDAALKSASHCKHTSSTYFSPPSDGSTCDRAGSVLYWDAKRSALRCGLFSLDGDGDVYEEEDRKKCRMEELARSVAVEEEPLDLETTEGGNPFMSHQVYSTTRKLALPDMVSVRRRRSTASEQTTASQSPHSSNEHPPSTVSTQGNGDVVDWTFVSGEERSYKCNKSPQIIRQQRDVRVRRSFSLPTCSVSPRNMMFVDEDVVDPSVSSTPSCAASPLRTRVLMCDAAGQRILQGRMTMNFKHEDQKFTLRRYPGRRHTLMNGSLMGGGEAMIKSCHVGYSKSVDEVAPLSSSSPLIAHSPLSDMRTPTDSQIYSSSSISPVVVLQPLSVRHSPGSTSVSQQSGKESYSGSVCSSISPLSKEEEDESGNDYEWNASNASKHRVESPQHRKMDTVVCSSLDAVQSRDRQLGAASLMCAVGRQVGCHADSCATLLTNTFADERRQPSAAANGVDSCILL</sequence>
<comment type="similarity">
    <text evidence="3">Belongs to the protein kinase superfamily. TKL Ser/Thr protein kinase family.</text>
</comment>
<dbReference type="GO" id="GO:0005737">
    <property type="term" value="C:cytoplasm"/>
    <property type="evidence" value="ECO:0007669"/>
    <property type="project" value="TreeGrafter"/>
</dbReference>
<protein>
    <recommendedName>
        <fullName evidence="4">dual-specificity kinase</fullName>
        <ecNumber evidence="4">2.7.12.1</ecNumber>
    </recommendedName>
</protein>
<comment type="caution">
    <text evidence="17">The sequence shown here is derived from an EMBL/GenBank/DDBJ whole genome shotgun (WGS) entry which is preliminary data.</text>
</comment>
<dbReference type="GO" id="GO:0004674">
    <property type="term" value="F:protein serine/threonine kinase activity"/>
    <property type="evidence" value="ECO:0007669"/>
    <property type="project" value="UniProtKB-KW"/>
</dbReference>
<dbReference type="PANTHER" id="PTHR46485:SF5">
    <property type="entry name" value="CENTER DIVIDER, ISOFORM A"/>
    <property type="match status" value="1"/>
</dbReference>
<name>A0A0B2VX52_TOXCA</name>
<evidence type="ECO:0000256" key="8">
    <source>
        <dbReference type="ARBA" id="ARBA00022777"/>
    </source>
</evidence>
<keyword evidence="7 14" id="KW-0547">Nucleotide-binding</keyword>
<dbReference type="InterPro" id="IPR017441">
    <property type="entry name" value="Protein_kinase_ATP_BS"/>
</dbReference>
<feature type="region of interest" description="Disordered" evidence="15">
    <location>
        <begin position="748"/>
        <end position="803"/>
    </location>
</feature>
<dbReference type="Proteomes" id="UP000031036">
    <property type="component" value="Unassembled WGS sequence"/>
</dbReference>
<dbReference type="InterPro" id="IPR001245">
    <property type="entry name" value="Ser-Thr/Tyr_kinase_cat_dom"/>
</dbReference>
<evidence type="ECO:0000256" key="6">
    <source>
        <dbReference type="ARBA" id="ARBA00022679"/>
    </source>
</evidence>
<dbReference type="InterPro" id="IPR011009">
    <property type="entry name" value="Kinase-like_dom_sf"/>
</dbReference>
<evidence type="ECO:0000256" key="1">
    <source>
        <dbReference type="ARBA" id="ARBA00001936"/>
    </source>
</evidence>
<feature type="region of interest" description="Disordered" evidence="15">
    <location>
        <begin position="526"/>
        <end position="565"/>
    </location>
</feature>
<evidence type="ECO:0000313" key="17">
    <source>
        <dbReference type="EMBL" id="KHN88121.1"/>
    </source>
</evidence>
<evidence type="ECO:0000256" key="10">
    <source>
        <dbReference type="ARBA" id="ARBA00023211"/>
    </source>
</evidence>
<evidence type="ECO:0000256" key="9">
    <source>
        <dbReference type="ARBA" id="ARBA00022840"/>
    </source>
</evidence>
<comment type="catalytic activity">
    <reaction evidence="12">
        <text>L-threonyl-[protein] + ATP = O-phospho-L-threonyl-[protein] + ADP + H(+)</text>
        <dbReference type="Rhea" id="RHEA:46608"/>
        <dbReference type="Rhea" id="RHEA-COMP:11060"/>
        <dbReference type="Rhea" id="RHEA-COMP:11605"/>
        <dbReference type="ChEBI" id="CHEBI:15378"/>
        <dbReference type="ChEBI" id="CHEBI:30013"/>
        <dbReference type="ChEBI" id="CHEBI:30616"/>
        <dbReference type="ChEBI" id="CHEBI:61977"/>
        <dbReference type="ChEBI" id="CHEBI:456216"/>
        <dbReference type="EC" id="2.7.12.1"/>
    </reaction>
</comment>
<dbReference type="Pfam" id="PF00069">
    <property type="entry name" value="Pkinase"/>
    <property type="match status" value="1"/>
</dbReference>
<keyword evidence="9 14" id="KW-0067">ATP-binding</keyword>
<feature type="compositionally biased region" description="Polar residues" evidence="15">
    <location>
        <begin position="751"/>
        <end position="775"/>
    </location>
</feature>
<feature type="binding site" evidence="14">
    <location>
        <position position="117"/>
    </location>
    <ligand>
        <name>ATP</name>
        <dbReference type="ChEBI" id="CHEBI:30616"/>
    </ligand>
</feature>